<evidence type="ECO:0000313" key="2">
    <source>
        <dbReference type="WBParaSite" id="nRc.2.0.1.t11691-RA"/>
    </source>
</evidence>
<accession>A0A915IEP6</accession>
<organism evidence="1 2">
    <name type="scientific">Romanomermis culicivorax</name>
    <name type="common">Nematode worm</name>
    <dbReference type="NCBI Taxonomy" id="13658"/>
    <lineage>
        <taxon>Eukaryota</taxon>
        <taxon>Metazoa</taxon>
        <taxon>Ecdysozoa</taxon>
        <taxon>Nematoda</taxon>
        <taxon>Enoplea</taxon>
        <taxon>Dorylaimia</taxon>
        <taxon>Mermithida</taxon>
        <taxon>Mermithoidea</taxon>
        <taxon>Mermithidae</taxon>
        <taxon>Romanomermis</taxon>
    </lineage>
</organism>
<keyword evidence="1" id="KW-1185">Reference proteome</keyword>
<protein>
    <submittedName>
        <fullName evidence="2">Uncharacterized protein</fullName>
    </submittedName>
</protein>
<sequence length="110" mass="12183">MANMIGDHAAEHGHKEVQITPAAQGIIFMKPTWRSRGQKLIRQAQPSPRQPLPQWLKVTEPAKPIFLVKQVSVSISPHYQQWVNSPVFPTTTATIPDVIVQPLSTKSVAA</sequence>
<name>A0A915IEP6_ROMCU</name>
<dbReference type="Proteomes" id="UP000887565">
    <property type="component" value="Unplaced"/>
</dbReference>
<evidence type="ECO:0000313" key="1">
    <source>
        <dbReference type="Proteomes" id="UP000887565"/>
    </source>
</evidence>
<proteinExistence type="predicted"/>
<dbReference type="AlphaFoldDB" id="A0A915IEP6"/>
<dbReference type="WBParaSite" id="nRc.2.0.1.t11691-RA">
    <property type="protein sequence ID" value="nRc.2.0.1.t11691-RA"/>
    <property type="gene ID" value="nRc.2.0.1.g11691"/>
</dbReference>
<reference evidence="2" key="1">
    <citation type="submission" date="2022-11" db="UniProtKB">
        <authorList>
            <consortium name="WormBaseParasite"/>
        </authorList>
    </citation>
    <scope>IDENTIFICATION</scope>
</reference>